<reference evidence="1" key="1">
    <citation type="submission" date="2020-11" db="EMBL/GenBank/DDBJ databases">
        <authorList>
            <consortium name="DOE Joint Genome Institute"/>
            <person name="Ahrendt S."/>
            <person name="Riley R."/>
            <person name="Andreopoulos W."/>
            <person name="Labutti K."/>
            <person name="Pangilinan J."/>
            <person name="Ruiz-Duenas F.J."/>
            <person name="Barrasa J.M."/>
            <person name="Sanchez-Garcia M."/>
            <person name="Camarero S."/>
            <person name="Miyauchi S."/>
            <person name="Serrano A."/>
            <person name="Linde D."/>
            <person name="Babiker R."/>
            <person name="Drula E."/>
            <person name="Ayuso-Fernandez I."/>
            <person name="Pacheco R."/>
            <person name="Padilla G."/>
            <person name="Ferreira P."/>
            <person name="Barriuso J."/>
            <person name="Kellner H."/>
            <person name="Castanera R."/>
            <person name="Alfaro M."/>
            <person name="Ramirez L."/>
            <person name="Pisabarro A.G."/>
            <person name="Kuo A."/>
            <person name="Tritt A."/>
            <person name="Lipzen A."/>
            <person name="He G."/>
            <person name="Yan M."/>
            <person name="Ng V."/>
            <person name="Cullen D."/>
            <person name="Martin F."/>
            <person name="Rosso M.-N."/>
            <person name="Henrissat B."/>
            <person name="Hibbett D."/>
            <person name="Martinez A.T."/>
            <person name="Grigoriev I.V."/>
        </authorList>
    </citation>
    <scope>NUCLEOTIDE SEQUENCE</scope>
    <source>
        <strain evidence="1">AH 40177</strain>
    </source>
</reference>
<organism evidence="1 2">
    <name type="scientific">Rhodocollybia butyracea</name>
    <dbReference type="NCBI Taxonomy" id="206335"/>
    <lineage>
        <taxon>Eukaryota</taxon>
        <taxon>Fungi</taxon>
        <taxon>Dikarya</taxon>
        <taxon>Basidiomycota</taxon>
        <taxon>Agaricomycotina</taxon>
        <taxon>Agaricomycetes</taxon>
        <taxon>Agaricomycetidae</taxon>
        <taxon>Agaricales</taxon>
        <taxon>Marasmiineae</taxon>
        <taxon>Omphalotaceae</taxon>
        <taxon>Rhodocollybia</taxon>
    </lineage>
</organism>
<keyword evidence="2" id="KW-1185">Reference proteome</keyword>
<dbReference type="AlphaFoldDB" id="A0A9P5PHR2"/>
<sequence>LSPSTAEDAVLDCLNARELIAFSRTSKSLHRVVLGYLLRAYSIFAILEPFFTTAQTNQFRIIQACTGLLISDSTALQLFICRSRCDPRASTSDLDLYVEHRYSSIVGKFLIWCQYKFVDCPDFDVAVAEGARKMRGYPDHDYPDGCGFAGVYNSVKAGMKIQLITARNSALDIILNFHSSMWMIWIVYITSSYFCLAIAKTAFPDVSLICCSNEGPECNDARQKYVDHGYRMVNGDGTPWRSRTVSPPTGLSSSEPQFANSELEKYFYVSQERHLNDSAAWRIPLSIIEEPQDPAKDVPWIYLSFYPNPIIPSLLRYEYLMGSPLIEVNSW</sequence>
<dbReference type="Proteomes" id="UP000772434">
    <property type="component" value="Unassembled WGS sequence"/>
</dbReference>
<dbReference type="OrthoDB" id="3041043at2759"/>
<feature type="non-terminal residue" evidence="1">
    <location>
        <position position="331"/>
    </location>
</feature>
<gene>
    <name evidence="1" type="ORF">BDP27DRAFT_1195020</name>
</gene>
<comment type="caution">
    <text evidence="1">The sequence shown here is derived from an EMBL/GenBank/DDBJ whole genome shotgun (WGS) entry which is preliminary data.</text>
</comment>
<proteinExistence type="predicted"/>
<dbReference type="EMBL" id="JADNRY010000096">
    <property type="protein sequence ID" value="KAF9065894.1"/>
    <property type="molecule type" value="Genomic_DNA"/>
</dbReference>
<protein>
    <recommendedName>
        <fullName evidence="3">F-box domain-containing protein</fullName>
    </recommendedName>
</protein>
<evidence type="ECO:0000313" key="2">
    <source>
        <dbReference type="Proteomes" id="UP000772434"/>
    </source>
</evidence>
<feature type="non-terminal residue" evidence="1">
    <location>
        <position position="1"/>
    </location>
</feature>
<evidence type="ECO:0008006" key="3">
    <source>
        <dbReference type="Google" id="ProtNLM"/>
    </source>
</evidence>
<name>A0A9P5PHR2_9AGAR</name>
<accession>A0A9P5PHR2</accession>
<evidence type="ECO:0000313" key="1">
    <source>
        <dbReference type="EMBL" id="KAF9065894.1"/>
    </source>
</evidence>